<organism evidence="5 6">
    <name type="scientific">Simonsiella muelleri ATCC 29453</name>
    <dbReference type="NCBI Taxonomy" id="641147"/>
    <lineage>
        <taxon>Bacteria</taxon>
        <taxon>Pseudomonadati</taxon>
        <taxon>Pseudomonadota</taxon>
        <taxon>Betaproteobacteria</taxon>
        <taxon>Neisseriales</taxon>
        <taxon>Neisseriaceae</taxon>
        <taxon>Simonsiella</taxon>
    </lineage>
</organism>
<dbReference type="HOGENOM" id="CLU_791858_0_0_4"/>
<protein>
    <recommendedName>
        <fullName evidence="4">Outer membrane protein beta-barrel domain-containing protein</fullName>
    </recommendedName>
</protein>
<gene>
    <name evidence="5" type="ORF">HMPREF9021_00117</name>
</gene>
<dbReference type="SUPFAM" id="SSF56925">
    <property type="entry name" value="OMPA-like"/>
    <property type="match status" value="1"/>
</dbReference>
<dbReference type="eggNOG" id="ENOG502Z8BF">
    <property type="taxonomic scope" value="Bacteria"/>
</dbReference>
<feature type="chain" id="PRO_5004776702" description="Outer membrane protein beta-barrel domain-containing protein" evidence="3">
    <location>
        <begin position="30"/>
        <end position="413"/>
    </location>
</feature>
<feature type="signal peptide" evidence="3">
    <location>
        <begin position="1"/>
        <end position="29"/>
    </location>
</feature>
<evidence type="ECO:0000313" key="6">
    <source>
        <dbReference type="Proteomes" id="UP000017813"/>
    </source>
</evidence>
<proteinExistence type="predicted"/>
<dbReference type="STRING" id="641147.HMPREF9021_00117"/>
<comment type="caution">
    <text evidence="5">The sequence shown here is derived from an EMBL/GenBank/DDBJ whole genome shotgun (WGS) entry which is preliminary data.</text>
</comment>
<dbReference type="GO" id="GO:0009279">
    <property type="term" value="C:cell outer membrane"/>
    <property type="evidence" value="ECO:0007669"/>
    <property type="project" value="UniProtKB-SubCell"/>
</dbReference>
<dbReference type="InterPro" id="IPR011250">
    <property type="entry name" value="OMP/PagP_B-barrel"/>
</dbReference>
<name>V9HDQ9_9NEIS</name>
<evidence type="ECO:0000256" key="2">
    <source>
        <dbReference type="ARBA" id="ARBA00022729"/>
    </source>
</evidence>
<reference evidence="5 6" key="2">
    <citation type="submission" date="2011-10" db="EMBL/GenBank/DDBJ databases">
        <title>The Genome Sequence of Simonsiella muelleri ATCC 29453.</title>
        <authorList>
            <consortium name="The Broad Institute Genome Sequencing Platform"/>
            <consortium name="The Broad Institute Genome Sequencing Center for Infectious Disease"/>
            <person name="Earl A."/>
            <person name="Ward D."/>
            <person name="Feldgarden M."/>
            <person name="Gevers D."/>
            <person name="Izard J."/>
            <person name="Baranova O.V."/>
            <person name="Blanton J.M."/>
            <person name="Tanner A.C."/>
            <person name="Dewhirst F."/>
            <person name="Young S.K."/>
            <person name="Zeng Q."/>
            <person name="Gargeya S."/>
            <person name="Fitzgerald M."/>
            <person name="Haas B."/>
            <person name="Abouelleil A."/>
            <person name="Alvarado L."/>
            <person name="Arachchi H.M."/>
            <person name="Berlin A."/>
            <person name="Brown A."/>
            <person name="Chapman S.B."/>
            <person name="Chen Z."/>
            <person name="Dunbar C."/>
            <person name="Freedman E."/>
            <person name="Gearin G."/>
            <person name="Goldberg J."/>
            <person name="Griggs A."/>
            <person name="Gujja S."/>
            <person name="Heiman D."/>
            <person name="Howarth C."/>
            <person name="Larson L."/>
            <person name="Lui A."/>
            <person name="MacDonald P.J.P."/>
            <person name="Montmayeur A."/>
            <person name="Murphy C."/>
            <person name="Neiman D."/>
            <person name="Pearson M."/>
            <person name="Priest M."/>
            <person name="Roberts A."/>
            <person name="Saif S."/>
            <person name="Shea T."/>
            <person name="Shenoy N."/>
            <person name="Sisk P."/>
            <person name="Stolte C."/>
            <person name="Sykes S."/>
            <person name="Wortman J."/>
            <person name="Nusbaum C."/>
            <person name="Birren B."/>
        </authorList>
    </citation>
    <scope>NUCLEOTIDE SEQUENCE [LARGE SCALE GENOMIC DNA]</scope>
    <source>
        <strain evidence="5 6">ATCC 29453</strain>
    </source>
</reference>
<feature type="domain" description="Outer membrane protein beta-barrel" evidence="4">
    <location>
        <begin position="177"/>
        <end position="412"/>
    </location>
</feature>
<comment type="subcellular location">
    <subcellularLocation>
        <location evidence="1">Cell outer membrane</location>
    </subcellularLocation>
</comment>
<evidence type="ECO:0000313" key="5">
    <source>
        <dbReference type="EMBL" id="EFG31722.1"/>
    </source>
</evidence>
<evidence type="ECO:0000256" key="1">
    <source>
        <dbReference type="ARBA" id="ARBA00004442"/>
    </source>
</evidence>
<evidence type="ECO:0000259" key="4">
    <source>
        <dbReference type="Pfam" id="PF13505"/>
    </source>
</evidence>
<dbReference type="Proteomes" id="UP000017813">
    <property type="component" value="Unassembled WGS sequence"/>
</dbReference>
<evidence type="ECO:0000256" key="3">
    <source>
        <dbReference type="SAM" id="SignalP"/>
    </source>
</evidence>
<dbReference type="Pfam" id="PF13505">
    <property type="entry name" value="OMP_b-brl"/>
    <property type="match status" value="1"/>
</dbReference>
<dbReference type="AlphaFoldDB" id="V9HDQ9"/>
<dbReference type="EMBL" id="ADCY02000002">
    <property type="protein sequence ID" value="EFG31722.1"/>
    <property type="molecule type" value="Genomic_DNA"/>
</dbReference>
<dbReference type="Gene3D" id="2.40.160.20">
    <property type="match status" value="1"/>
</dbReference>
<reference evidence="5 6" key="1">
    <citation type="submission" date="2010-03" db="EMBL/GenBank/DDBJ databases">
        <authorList>
            <consortium name="The Broad Institute Genome Sequencing Platform"/>
            <person name="Ward D."/>
            <person name="Earl A."/>
            <person name="Feldgarden M."/>
            <person name="Gevers D."/>
            <person name="Young S."/>
            <person name="Zeng Q."/>
            <person name="Koehrsen M."/>
            <person name="Alvarado L."/>
            <person name="Berlin A.M."/>
            <person name="Borenstein D."/>
            <person name="Chapman S.B."/>
            <person name="Chen Z."/>
            <person name="Engels R."/>
            <person name="Freedman E."/>
            <person name="Gellesch M."/>
            <person name="Goldberg J."/>
            <person name="Griggs A."/>
            <person name="Gujja S."/>
            <person name="Heilman E.R."/>
            <person name="Heiman D.I."/>
            <person name="Hepburn T.A."/>
            <person name="Howarth C."/>
            <person name="Jen D."/>
            <person name="Larson L."/>
            <person name="Mehta T."/>
            <person name="Park D."/>
            <person name="Pearson M."/>
            <person name="Richards J."/>
            <person name="Roberts A."/>
            <person name="Saif S."/>
            <person name="Shea T.D."/>
            <person name="Shenoy N."/>
            <person name="Sisk P."/>
            <person name="Stolte C."/>
            <person name="Sykes S.N."/>
            <person name="Walk T."/>
            <person name="White J."/>
            <person name="Yandava C."/>
            <person name="Izard J."/>
            <person name="Baranova O.V."/>
            <person name="Blanton J.M."/>
            <person name="Tanner A.C."/>
            <person name="Dewhirst F."/>
            <person name="Haas B."/>
            <person name="Nusbaum C."/>
            <person name="Birren B."/>
        </authorList>
    </citation>
    <scope>NUCLEOTIDE SEQUENCE [LARGE SCALE GENOMIC DNA]</scope>
    <source>
        <strain evidence="5 6">ATCC 29453</strain>
    </source>
</reference>
<accession>V9HDQ9</accession>
<keyword evidence="2 3" id="KW-0732">Signal</keyword>
<sequence>MKVTSMKAIKILSTVAVLSALFVSMTAKADMVTDAHGNVGYDTAAECDAAVASGTARFYTPFTHKAPLKRKGEVKVQTATLKDMGEQYARGACDVGVGRRMGREGVSTVLQGKFIPFSPEMPVNVYTDKSGSAVRITMAQCDNWFSGSAPRPVALVSAPVASAPVSTVEEEVAPVVAPAAPAFAAKPYVFGTLGALRAGTKATYAGPQNIYGVSNDNDTRFAGQVGFGTQFNDWLGAELFYTGSAPHKFDSTAYLGNTTNSDLKTAVDKGWIAGTQNYVNETQQHTYGARLTLGKNLTDKFRLFAKGGVAGTTMKIEEVTGGQSSNSSPNLINSTVQSGLNSVNGAVKNKLKGQKGTFARATAGIGATYNLNDKLAVRGDYDHYFKKNYDHNGHTYTAKGKHYVGVGIQYNFR</sequence>
<keyword evidence="6" id="KW-1185">Reference proteome</keyword>
<dbReference type="InterPro" id="IPR027385">
    <property type="entry name" value="Beta-barrel_OMP"/>
</dbReference>